<proteinExistence type="predicted"/>
<gene>
    <name evidence="3" type="ORF">MAM_07866</name>
</gene>
<dbReference type="Proteomes" id="UP000030816">
    <property type="component" value="Unassembled WGS sequence"/>
</dbReference>
<comment type="caution">
    <text evidence="3">The sequence shown here is derived from an EMBL/GenBank/DDBJ whole genome shotgun (WGS) entry which is preliminary data.</text>
</comment>
<protein>
    <submittedName>
        <fullName evidence="3">Uncharacterized protein</fullName>
    </submittedName>
</protein>
<keyword evidence="2" id="KW-1133">Transmembrane helix</keyword>
<organism evidence="3 4">
    <name type="scientific">Metarhizium album (strain ARSEF 1941)</name>
    <dbReference type="NCBI Taxonomy" id="1081103"/>
    <lineage>
        <taxon>Eukaryota</taxon>
        <taxon>Fungi</taxon>
        <taxon>Dikarya</taxon>
        <taxon>Ascomycota</taxon>
        <taxon>Pezizomycotina</taxon>
        <taxon>Sordariomycetes</taxon>
        <taxon>Hypocreomycetidae</taxon>
        <taxon>Hypocreales</taxon>
        <taxon>Clavicipitaceae</taxon>
        <taxon>Metarhizium</taxon>
    </lineage>
</organism>
<dbReference type="RefSeq" id="XP_040675296.1">
    <property type="nucleotide sequence ID" value="XM_040826664.1"/>
</dbReference>
<keyword evidence="2" id="KW-0472">Membrane</keyword>
<evidence type="ECO:0000256" key="2">
    <source>
        <dbReference type="SAM" id="Phobius"/>
    </source>
</evidence>
<keyword evidence="2" id="KW-0812">Transmembrane</keyword>
<reference evidence="3 4" key="1">
    <citation type="journal article" date="2014" name="Proc. Natl. Acad. Sci. U.S.A.">
        <title>Trajectory and genomic determinants of fungal-pathogen speciation and host adaptation.</title>
        <authorList>
            <person name="Hu X."/>
            <person name="Xiao G."/>
            <person name="Zheng P."/>
            <person name="Shang Y."/>
            <person name="Su Y."/>
            <person name="Zhang X."/>
            <person name="Liu X."/>
            <person name="Zhan S."/>
            <person name="St Leger R.J."/>
            <person name="Wang C."/>
        </authorList>
    </citation>
    <scope>NUCLEOTIDE SEQUENCE [LARGE SCALE GENOMIC DNA]</scope>
    <source>
        <strain evidence="3 4">ARSEF 1941</strain>
    </source>
</reference>
<evidence type="ECO:0000313" key="3">
    <source>
        <dbReference type="EMBL" id="KHN94230.1"/>
    </source>
</evidence>
<evidence type="ECO:0000256" key="1">
    <source>
        <dbReference type="SAM" id="MobiDB-lite"/>
    </source>
</evidence>
<dbReference type="EMBL" id="AZHE01000038">
    <property type="protein sequence ID" value="KHN94230.1"/>
    <property type="molecule type" value="Genomic_DNA"/>
</dbReference>
<name>A0A0B2WMI9_METAS</name>
<dbReference type="HOGENOM" id="CLU_956708_0_0_1"/>
<dbReference type="GeneID" id="63742321"/>
<evidence type="ECO:0000313" key="4">
    <source>
        <dbReference type="Proteomes" id="UP000030816"/>
    </source>
</evidence>
<feature type="transmembrane region" description="Helical" evidence="2">
    <location>
        <begin position="263"/>
        <end position="285"/>
    </location>
</feature>
<sequence length="291" mass="32861">MSCLRGQPSLRRETTMIVEIRDGAGKRWAGIPPQSGRNRTCTCGRLPGAKPRVARRRASAGMPPRPLKTPSPTSRRLPWDTEERFVHLCVRKSPASLKLLRVDVSSATSDQSVFRRLRDAYYRERGAQPFRRLHELTGAECMDRLSRSVALLRPKKVQFITFHLTSADDEIVHFAEYTNSPVEERLFRHQYSLAYATASFPFPVLPSIFMYMFENSTPSCSPPLDVMLRLLSQERAPRLQFDPAFRGAKDVPRGFGVLIIEELSPAAVCLMAFTIGVLVLVWAGLWSARGQ</sequence>
<dbReference type="AlphaFoldDB" id="A0A0B2WMI9"/>
<keyword evidence="4" id="KW-1185">Reference proteome</keyword>
<feature type="region of interest" description="Disordered" evidence="1">
    <location>
        <begin position="28"/>
        <end position="76"/>
    </location>
</feature>
<accession>A0A0B2WMI9</accession>